<evidence type="ECO:0000256" key="3">
    <source>
        <dbReference type="SAM" id="Phobius"/>
    </source>
</evidence>
<dbReference type="PANTHER" id="PTHR47032:SF1">
    <property type="entry name" value="UDP-D-XYLOSE:L-FUCOSE ALPHA-1,3-D-XYLOSYLTRANSFERASE-RELATED"/>
    <property type="match status" value="1"/>
</dbReference>
<dbReference type="InterPro" id="IPR029044">
    <property type="entry name" value="Nucleotide-diphossugar_trans"/>
</dbReference>
<dbReference type="Pfam" id="PF03407">
    <property type="entry name" value="Nucleotid_trans"/>
    <property type="match status" value="1"/>
</dbReference>
<feature type="region of interest" description="Disordered" evidence="2">
    <location>
        <begin position="77"/>
        <end position="162"/>
    </location>
</feature>
<organism evidence="5 6">
    <name type="scientific">Rhodosorus marinus</name>
    <dbReference type="NCBI Taxonomy" id="101924"/>
    <lineage>
        <taxon>Eukaryota</taxon>
        <taxon>Rhodophyta</taxon>
        <taxon>Stylonematophyceae</taxon>
        <taxon>Stylonematales</taxon>
        <taxon>Stylonemataceae</taxon>
        <taxon>Rhodosorus</taxon>
    </lineage>
</organism>
<evidence type="ECO:0000256" key="2">
    <source>
        <dbReference type="SAM" id="MobiDB-lite"/>
    </source>
</evidence>
<dbReference type="AlphaFoldDB" id="A0AAV8UHF7"/>
<sequence length="498" mass="55374">MDVGFAKRRNVFGNRTNGSARNGTARGVETMGIRVNAYGMRVNYWTAFQVLLSVVAGLVVVQLVMRPRVIPMDAQQISQVSNDDSPIVSHLDRLDPGSGGSSSGGSGSLNPLAPGTGGLLDPGSQQPGLGQFPGEDELFPGTVIPADKANEPPPLPPGTGGNTPTGLADYGAGSELTVNLLPPDSTLPGADEINVGDWKLIEKLNTTWPPPEQLKKIVEKESNPNAPQRFMVAAVSCNFLDMTDNWISSLEAIGIFNYLVVALDEEAYRRLKEVRPEHVVQSPFRAISESPTYGSEGFATVVRSRPLLLAYLLHTGYQVLYSDVDTFFTANPFNDMDPEMDICGPSDSKLDQPPLLTWEDKHNICTGLLYLRPSAATFELLARWNLRLTRGFRRLNQGSFNNALRDMGFMVEDVEPTIKVKVLDKDAFPPGFMYFGNEYWQHLSEWQPMRSAVMIHNNYAQKTDNKVHRFRDFDLWYPRLNIENCLAEEARRLRRRLL</sequence>
<accession>A0AAV8UHF7</accession>
<dbReference type="PANTHER" id="PTHR47032">
    <property type="entry name" value="UDP-D-XYLOSE:L-FUCOSE ALPHA-1,3-D-XYLOSYLTRANSFERASE-RELATED"/>
    <property type="match status" value="1"/>
</dbReference>
<evidence type="ECO:0000256" key="1">
    <source>
        <dbReference type="ARBA" id="ARBA00007033"/>
    </source>
</evidence>
<dbReference type="GO" id="GO:0005794">
    <property type="term" value="C:Golgi apparatus"/>
    <property type="evidence" value="ECO:0007669"/>
    <property type="project" value="TreeGrafter"/>
</dbReference>
<evidence type="ECO:0000313" key="5">
    <source>
        <dbReference type="EMBL" id="KAJ8901939.1"/>
    </source>
</evidence>
<dbReference type="EMBL" id="JAMWBK010000010">
    <property type="protein sequence ID" value="KAJ8901939.1"/>
    <property type="molecule type" value="Genomic_DNA"/>
</dbReference>
<dbReference type="Proteomes" id="UP001157974">
    <property type="component" value="Unassembled WGS sequence"/>
</dbReference>
<keyword evidence="3" id="KW-0472">Membrane</keyword>
<keyword evidence="6" id="KW-1185">Reference proteome</keyword>
<protein>
    <recommendedName>
        <fullName evidence="4">Nucleotide-diphospho-sugar transferase domain-containing protein</fullName>
    </recommendedName>
</protein>
<dbReference type="InterPro" id="IPR052636">
    <property type="entry name" value="UDP-D-xylose:L-fucose_XylT"/>
</dbReference>
<reference evidence="5 6" key="1">
    <citation type="journal article" date="2023" name="Nat. Commun.">
        <title>Origin of minicircular mitochondrial genomes in red algae.</title>
        <authorList>
            <person name="Lee Y."/>
            <person name="Cho C.H."/>
            <person name="Lee Y.M."/>
            <person name="Park S.I."/>
            <person name="Yang J.H."/>
            <person name="West J.A."/>
            <person name="Bhattacharya D."/>
            <person name="Yoon H.S."/>
        </authorList>
    </citation>
    <scope>NUCLEOTIDE SEQUENCE [LARGE SCALE GENOMIC DNA]</scope>
    <source>
        <strain evidence="5 6">CCMP1338</strain>
        <tissue evidence="5">Whole cell</tissue>
    </source>
</reference>
<name>A0AAV8UHF7_9RHOD</name>
<evidence type="ECO:0000313" key="6">
    <source>
        <dbReference type="Proteomes" id="UP001157974"/>
    </source>
</evidence>
<feature type="domain" description="Nucleotide-diphospho-sugar transferase" evidence="4">
    <location>
        <begin position="257"/>
        <end position="470"/>
    </location>
</feature>
<dbReference type="SUPFAM" id="SSF53448">
    <property type="entry name" value="Nucleotide-diphospho-sugar transferases"/>
    <property type="match status" value="1"/>
</dbReference>
<evidence type="ECO:0000259" key="4">
    <source>
        <dbReference type="Pfam" id="PF03407"/>
    </source>
</evidence>
<comment type="caution">
    <text evidence="5">The sequence shown here is derived from an EMBL/GenBank/DDBJ whole genome shotgun (WGS) entry which is preliminary data.</text>
</comment>
<feature type="compositionally biased region" description="Gly residues" evidence="2">
    <location>
        <begin position="97"/>
        <end position="107"/>
    </location>
</feature>
<dbReference type="GO" id="GO:0016757">
    <property type="term" value="F:glycosyltransferase activity"/>
    <property type="evidence" value="ECO:0007669"/>
    <property type="project" value="TreeGrafter"/>
</dbReference>
<gene>
    <name evidence="5" type="ORF">NDN08_004141</name>
</gene>
<comment type="similarity">
    <text evidence="1">Belongs to the glycosyltransferase 77 family.</text>
</comment>
<feature type="transmembrane region" description="Helical" evidence="3">
    <location>
        <begin position="44"/>
        <end position="65"/>
    </location>
</feature>
<keyword evidence="3" id="KW-0812">Transmembrane</keyword>
<keyword evidence="3" id="KW-1133">Transmembrane helix</keyword>
<proteinExistence type="inferred from homology"/>
<dbReference type="InterPro" id="IPR005069">
    <property type="entry name" value="Nucl-diP-sugar_transferase"/>
</dbReference>